<dbReference type="NCBIfam" id="TIGR02937">
    <property type="entry name" value="sigma70-ECF"/>
    <property type="match status" value="1"/>
</dbReference>
<comment type="similarity">
    <text evidence="1">Belongs to the sigma-70 factor family. ECF subfamily.</text>
</comment>
<evidence type="ECO:0000256" key="4">
    <source>
        <dbReference type="ARBA" id="ARBA00023163"/>
    </source>
</evidence>
<dbReference type="InterPro" id="IPR007627">
    <property type="entry name" value="RNA_pol_sigma70_r2"/>
</dbReference>
<feature type="domain" description="RNA polymerase sigma-70 region 2" evidence="5">
    <location>
        <begin position="23"/>
        <end position="90"/>
    </location>
</feature>
<name>A0A2G9ZAG7_9BACT</name>
<dbReference type="InterPro" id="IPR013324">
    <property type="entry name" value="RNA_pol_sigma_r3/r4-like"/>
</dbReference>
<dbReference type="Pfam" id="PF08281">
    <property type="entry name" value="Sigma70_r4_2"/>
    <property type="match status" value="1"/>
</dbReference>
<evidence type="ECO:0000256" key="3">
    <source>
        <dbReference type="ARBA" id="ARBA00023082"/>
    </source>
</evidence>
<feature type="domain" description="RNA polymerase sigma factor 70 region 4 type 2" evidence="6">
    <location>
        <begin position="121"/>
        <end position="172"/>
    </location>
</feature>
<comment type="caution">
    <text evidence="7">The sequence shown here is derived from an EMBL/GenBank/DDBJ whole genome shotgun (WGS) entry which is preliminary data.</text>
</comment>
<accession>A0A2G9ZAG7</accession>
<keyword evidence="4" id="KW-0804">Transcription</keyword>
<dbReference type="PANTHER" id="PTHR43133">
    <property type="entry name" value="RNA POLYMERASE ECF-TYPE SIGMA FACTO"/>
    <property type="match status" value="1"/>
</dbReference>
<evidence type="ECO:0000259" key="6">
    <source>
        <dbReference type="Pfam" id="PF08281"/>
    </source>
</evidence>
<dbReference type="Pfam" id="PF04542">
    <property type="entry name" value="Sigma70_r2"/>
    <property type="match status" value="1"/>
</dbReference>
<sequence length="178" mass="20614">MREDEQKLIQKAQGGNREAFGVLYDHYLPQIYRFVLLKVGLREDAEDLTHRVFLSAWEHIRRYEHRGFPFSSWLYRIAGNAVIDHYRTTRHHQNIDAVPEEMLAEADTTSETVDTALSAHRVRAVLLKLEPDQQSVLIMRFINDLSNKEIAEALGKTEGAVRVIQHRALKQLKKLADV</sequence>
<evidence type="ECO:0000259" key="5">
    <source>
        <dbReference type="Pfam" id="PF04542"/>
    </source>
</evidence>
<dbReference type="GO" id="GO:0016987">
    <property type="term" value="F:sigma factor activity"/>
    <property type="evidence" value="ECO:0007669"/>
    <property type="project" value="UniProtKB-KW"/>
</dbReference>
<dbReference type="InterPro" id="IPR014284">
    <property type="entry name" value="RNA_pol_sigma-70_dom"/>
</dbReference>
<dbReference type="SUPFAM" id="SSF88946">
    <property type="entry name" value="Sigma2 domain of RNA polymerase sigma factors"/>
    <property type="match status" value="1"/>
</dbReference>
<dbReference type="InterPro" id="IPR036388">
    <property type="entry name" value="WH-like_DNA-bd_sf"/>
</dbReference>
<gene>
    <name evidence="7" type="ORF">COX26_00330</name>
</gene>
<dbReference type="Proteomes" id="UP000228812">
    <property type="component" value="Unassembled WGS sequence"/>
</dbReference>
<dbReference type="SUPFAM" id="SSF88659">
    <property type="entry name" value="Sigma3 and sigma4 domains of RNA polymerase sigma factors"/>
    <property type="match status" value="1"/>
</dbReference>
<dbReference type="InterPro" id="IPR039425">
    <property type="entry name" value="RNA_pol_sigma-70-like"/>
</dbReference>
<dbReference type="CDD" id="cd06171">
    <property type="entry name" value="Sigma70_r4"/>
    <property type="match status" value="1"/>
</dbReference>
<dbReference type="GO" id="GO:0003677">
    <property type="term" value="F:DNA binding"/>
    <property type="evidence" value="ECO:0007669"/>
    <property type="project" value="InterPro"/>
</dbReference>
<protein>
    <submittedName>
        <fullName evidence="7">RNA polymerase subunit sigma-24</fullName>
    </submittedName>
</protein>
<proteinExistence type="inferred from homology"/>
<dbReference type="Gene3D" id="1.10.1740.10">
    <property type="match status" value="1"/>
</dbReference>
<keyword evidence="2" id="KW-0805">Transcription regulation</keyword>
<evidence type="ECO:0000256" key="1">
    <source>
        <dbReference type="ARBA" id="ARBA00010641"/>
    </source>
</evidence>
<dbReference type="InterPro" id="IPR013325">
    <property type="entry name" value="RNA_pol_sigma_r2"/>
</dbReference>
<keyword evidence="3" id="KW-0731">Sigma factor</keyword>
<dbReference type="GO" id="GO:0006352">
    <property type="term" value="P:DNA-templated transcription initiation"/>
    <property type="evidence" value="ECO:0007669"/>
    <property type="project" value="InterPro"/>
</dbReference>
<dbReference type="Gene3D" id="1.10.10.10">
    <property type="entry name" value="Winged helix-like DNA-binding domain superfamily/Winged helix DNA-binding domain"/>
    <property type="match status" value="1"/>
</dbReference>
<evidence type="ECO:0000256" key="2">
    <source>
        <dbReference type="ARBA" id="ARBA00023015"/>
    </source>
</evidence>
<evidence type="ECO:0000313" key="8">
    <source>
        <dbReference type="Proteomes" id="UP000228812"/>
    </source>
</evidence>
<evidence type="ECO:0000313" key="7">
    <source>
        <dbReference type="EMBL" id="PIP30124.1"/>
    </source>
</evidence>
<reference evidence="7 8" key="1">
    <citation type="submission" date="2017-09" db="EMBL/GenBank/DDBJ databases">
        <title>Depth-based differentiation of microbial function through sediment-hosted aquifers and enrichment of novel symbionts in the deep terrestrial subsurface.</title>
        <authorList>
            <person name="Probst A.J."/>
            <person name="Ladd B."/>
            <person name="Jarett J.K."/>
            <person name="Geller-Mcgrath D.E."/>
            <person name="Sieber C.M."/>
            <person name="Emerson J.B."/>
            <person name="Anantharaman K."/>
            <person name="Thomas B.C."/>
            <person name="Malmstrom R."/>
            <person name="Stieglmeier M."/>
            <person name="Klingl A."/>
            <person name="Woyke T."/>
            <person name="Ryan C.M."/>
            <person name="Banfield J.F."/>
        </authorList>
    </citation>
    <scope>NUCLEOTIDE SEQUENCE [LARGE SCALE GENOMIC DNA]</scope>
    <source>
        <strain evidence="7">CG23_combo_of_CG06-09_8_20_14_all_54_14</strain>
    </source>
</reference>
<organism evidence="7 8">
    <name type="scientific">Candidatus Jorgensenbacteria bacterium CG23_combo_of_CG06-09_8_20_14_all_54_14</name>
    <dbReference type="NCBI Taxonomy" id="1974595"/>
    <lineage>
        <taxon>Bacteria</taxon>
        <taxon>Candidatus Joergenseniibacteriota</taxon>
    </lineage>
</organism>
<dbReference type="PANTHER" id="PTHR43133:SF57">
    <property type="entry name" value="RNA POLYMERASE SIGMA-70 FACTOR"/>
    <property type="match status" value="1"/>
</dbReference>
<dbReference type="EMBL" id="PCRZ01000008">
    <property type="protein sequence ID" value="PIP30124.1"/>
    <property type="molecule type" value="Genomic_DNA"/>
</dbReference>
<dbReference type="InterPro" id="IPR013249">
    <property type="entry name" value="RNA_pol_sigma70_r4_t2"/>
</dbReference>
<dbReference type="AlphaFoldDB" id="A0A2G9ZAG7"/>